<dbReference type="KEGG" id="cput:CONPUDRAFT_155819"/>
<reference evidence="3" key="1">
    <citation type="journal article" date="2012" name="Science">
        <title>The Paleozoic origin of enzymatic lignin decomposition reconstructed from 31 fungal genomes.</title>
        <authorList>
            <person name="Floudas D."/>
            <person name="Binder M."/>
            <person name="Riley R."/>
            <person name="Barry K."/>
            <person name="Blanchette R.A."/>
            <person name="Henrissat B."/>
            <person name="Martinez A.T."/>
            <person name="Otillar R."/>
            <person name="Spatafora J.W."/>
            <person name="Yadav J.S."/>
            <person name="Aerts A."/>
            <person name="Benoit I."/>
            <person name="Boyd A."/>
            <person name="Carlson A."/>
            <person name="Copeland A."/>
            <person name="Coutinho P.M."/>
            <person name="de Vries R.P."/>
            <person name="Ferreira P."/>
            <person name="Findley K."/>
            <person name="Foster B."/>
            <person name="Gaskell J."/>
            <person name="Glotzer D."/>
            <person name="Gorecki P."/>
            <person name="Heitman J."/>
            <person name="Hesse C."/>
            <person name="Hori C."/>
            <person name="Igarashi K."/>
            <person name="Jurgens J.A."/>
            <person name="Kallen N."/>
            <person name="Kersten P."/>
            <person name="Kohler A."/>
            <person name="Kuees U."/>
            <person name="Kumar T.K.A."/>
            <person name="Kuo A."/>
            <person name="LaButti K."/>
            <person name="Larrondo L.F."/>
            <person name="Lindquist E."/>
            <person name="Ling A."/>
            <person name="Lombard V."/>
            <person name="Lucas S."/>
            <person name="Lundell T."/>
            <person name="Martin R."/>
            <person name="McLaughlin D.J."/>
            <person name="Morgenstern I."/>
            <person name="Morin E."/>
            <person name="Murat C."/>
            <person name="Nagy L.G."/>
            <person name="Nolan M."/>
            <person name="Ohm R.A."/>
            <person name="Patyshakuliyeva A."/>
            <person name="Rokas A."/>
            <person name="Ruiz-Duenas F.J."/>
            <person name="Sabat G."/>
            <person name="Salamov A."/>
            <person name="Samejima M."/>
            <person name="Schmutz J."/>
            <person name="Slot J.C."/>
            <person name="St John F."/>
            <person name="Stenlid J."/>
            <person name="Sun H."/>
            <person name="Sun S."/>
            <person name="Syed K."/>
            <person name="Tsang A."/>
            <person name="Wiebenga A."/>
            <person name="Young D."/>
            <person name="Pisabarro A."/>
            <person name="Eastwood D.C."/>
            <person name="Martin F."/>
            <person name="Cullen D."/>
            <person name="Grigoriev I.V."/>
            <person name="Hibbett D.S."/>
        </authorList>
    </citation>
    <scope>NUCLEOTIDE SEQUENCE [LARGE SCALE GENOMIC DNA]</scope>
    <source>
        <strain evidence="3">RWD-64-598 SS2</strain>
    </source>
</reference>
<feature type="compositionally biased region" description="Basic and acidic residues" evidence="1">
    <location>
        <begin position="1"/>
        <end position="10"/>
    </location>
</feature>
<feature type="compositionally biased region" description="Basic and acidic residues" evidence="1">
    <location>
        <begin position="61"/>
        <end position="81"/>
    </location>
</feature>
<dbReference type="AlphaFoldDB" id="A0A5M3MIR1"/>
<comment type="caution">
    <text evidence="2">The sequence shown here is derived from an EMBL/GenBank/DDBJ whole genome shotgun (WGS) entry which is preliminary data.</text>
</comment>
<dbReference type="EMBL" id="JH711581">
    <property type="protein sequence ID" value="EIW79139.1"/>
    <property type="molecule type" value="Genomic_DNA"/>
</dbReference>
<organism evidence="2 3">
    <name type="scientific">Coniophora puteana (strain RWD-64-598)</name>
    <name type="common">Brown rot fungus</name>
    <dbReference type="NCBI Taxonomy" id="741705"/>
    <lineage>
        <taxon>Eukaryota</taxon>
        <taxon>Fungi</taxon>
        <taxon>Dikarya</taxon>
        <taxon>Basidiomycota</taxon>
        <taxon>Agaricomycotina</taxon>
        <taxon>Agaricomycetes</taxon>
        <taxon>Agaricomycetidae</taxon>
        <taxon>Boletales</taxon>
        <taxon>Coniophorineae</taxon>
        <taxon>Coniophoraceae</taxon>
        <taxon>Coniophora</taxon>
    </lineage>
</organism>
<dbReference type="GeneID" id="19203511"/>
<feature type="compositionally biased region" description="Acidic residues" evidence="1">
    <location>
        <begin position="113"/>
        <end position="134"/>
    </location>
</feature>
<protein>
    <submittedName>
        <fullName evidence="2">Uncharacterized protein</fullName>
    </submittedName>
</protein>
<sequence>MEMLHPEKDSSNSVTRVGRLTDAPVPIRPRSRLDTIAECDDTPGVTKKSLPLTAGAAPEDANERRGQDIPRDDAIDAEGFKTPRQVTRASNPRLKSPGIADGNCFPHGPWGDSDMEANDADDEHAGENDNDFSDNPDNIPQERDEPTIRHKGPKTPGFDLPGAPIDESTPGAPRVGDTKGKARAEPNLYYKNIDHVSKLYGMNIDRLLKENDSLQESNTVLN</sequence>
<dbReference type="RefSeq" id="XP_007770838.1">
    <property type="nucleotide sequence ID" value="XM_007772648.1"/>
</dbReference>
<evidence type="ECO:0000313" key="3">
    <source>
        <dbReference type="Proteomes" id="UP000053558"/>
    </source>
</evidence>
<evidence type="ECO:0000313" key="2">
    <source>
        <dbReference type="EMBL" id="EIW79139.1"/>
    </source>
</evidence>
<dbReference type="Proteomes" id="UP000053558">
    <property type="component" value="Unassembled WGS sequence"/>
</dbReference>
<name>A0A5M3MIR1_CONPW</name>
<accession>A0A5M3MIR1</accession>
<feature type="region of interest" description="Disordered" evidence="1">
    <location>
        <begin position="1"/>
        <end position="185"/>
    </location>
</feature>
<keyword evidence="3" id="KW-1185">Reference proteome</keyword>
<evidence type="ECO:0000256" key="1">
    <source>
        <dbReference type="SAM" id="MobiDB-lite"/>
    </source>
</evidence>
<proteinExistence type="predicted"/>
<gene>
    <name evidence="2" type="ORF">CONPUDRAFT_155819</name>
</gene>